<accession>A0AAD6VUU4</accession>
<dbReference type="EMBL" id="JARJCW010000009">
    <property type="protein sequence ID" value="KAJ7220809.1"/>
    <property type="molecule type" value="Genomic_DNA"/>
</dbReference>
<sequence>MGTSSGRQYGDVQTIAMVLDGLDIQPPTDARPPIASFAEADRNGVVRSWLNGGNKIPAAAERASPLRIQIGGRVDRRSGRSDNVDDEVEVGEVEFLRGPGSHLDRLRQRHYISADGSLSAPAPRAVLDAHQLSSAGGSRARARHTMHVNIGARRTPRTDRCLCPLPTTHPSPPPNCPPIASELARATHAAGHLPSTPRQCFSGCLFDVVQPRNVEAVLSLLWDRNCGRSSRRRVFVPERVMHGPLRSLWRLWWPSFVAQTPSSSKTLLVARHIRHIHATHSAPRPLTKTPRNSETSKLRHIAPGHTPACPSFAARCLPLTAAHRLTLPPYLRLLPLVPPTRRQPPPPPASCRALPAPATGLSKSCSERLRAQRARLRHSQRIAYTAAERTRSTHDSLHFRTPFPAPNCPPFLSAVLTSCARATHATGVNSQAHSPASVLTATDLWLREQSRSYADSLVPPTAPARPHAHSSLHRHIKYRRRFDGAVLYSAFIILPTARDSLAVPSASYHRSLPAAHVPRRVQDTLLTFGGRTRAQRRRVRWDGDHGRRSSVRLVSGSGGQRAASVAAGHASGSGCGSRRAVRGAQLILGELRSGRHEPRGRSAILPAPVVEHPAAPARAHGIARRLAHRRCAGIRALAHQLGARGACRTPADTVLALHYVAHVFPDALRNAAQLCRKREQGANVLYVYLVDGRLSVKSRGLHNLISYFTMPSNTAIELNVGNITSLSPGDTFSIKTDFTSASAPSVQLSFLPPAALSPSAQERTSHKRTSKIKRPRKVTKRAKTSTGGNPDAITSDFSETEVSESDELFYATRSVEDPSRPVRIIRRVVHDLPIIISPRSKKQAIPANVPRPHPDAKPVFIRPANADRALAVAAASVSYVEEAKRVVGKVKTE</sequence>
<reference evidence="2" key="1">
    <citation type="submission" date="2023-03" db="EMBL/GenBank/DDBJ databases">
        <title>Massive genome expansion in bonnet fungi (Mycena s.s.) driven by repeated elements and novel gene families across ecological guilds.</title>
        <authorList>
            <consortium name="Lawrence Berkeley National Laboratory"/>
            <person name="Harder C.B."/>
            <person name="Miyauchi S."/>
            <person name="Viragh M."/>
            <person name="Kuo A."/>
            <person name="Thoen E."/>
            <person name="Andreopoulos B."/>
            <person name="Lu D."/>
            <person name="Skrede I."/>
            <person name="Drula E."/>
            <person name="Henrissat B."/>
            <person name="Morin E."/>
            <person name="Kohler A."/>
            <person name="Barry K."/>
            <person name="LaButti K."/>
            <person name="Morin E."/>
            <person name="Salamov A."/>
            <person name="Lipzen A."/>
            <person name="Mereny Z."/>
            <person name="Hegedus B."/>
            <person name="Baldrian P."/>
            <person name="Stursova M."/>
            <person name="Weitz H."/>
            <person name="Taylor A."/>
            <person name="Grigoriev I.V."/>
            <person name="Nagy L.G."/>
            <person name="Martin F."/>
            <person name="Kauserud H."/>
        </authorList>
    </citation>
    <scope>NUCLEOTIDE SEQUENCE</scope>
    <source>
        <strain evidence="2">9144</strain>
    </source>
</reference>
<dbReference type="Proteomes" id="UP001219525">
    <property type="component" value="Unassembled WGS sequence"/>
</dbReference>
<keyword evidence="3" id="KW-1185">Reference proteome</keyword>
<feature type="region of interest" description="Disordered" evidence="1">
    <location>
        <begin position="756"/>
        <end position="798"/>
    </location>
</feature>
<organism evidence="2 3">
    <name type="scientific">Mycena pura</name>
    <dbReference type="NCBI Taxonomy" id="153505"/>
    <lineage>
        <taxon>Eukaryota</taxon>
        <taxon>Fungi</taxon>
        <taxon>Dikarya</taxon>
        <taxon>Basidiomycota</taxon>
        <taxon>Agaricomycotina</taxon>
        <taxon>Agaricomycetes</taxon>
        <taxon>Agaricomycetidae</taxon>
        <taxon>Agaricales</taxon>
        <taxon>Marasmiineae</taxon>
        <taxon>Mycenaceae</taxon>
        <taxon>Mycena</taxon>
    </lineage>
</organism>
<name>A0AAD6VUU4_9AGAR</name>
<protein>
    <submittedName>
        <fullName evidence="2">Uncharacterized protein</fullName>
    </submittedName>
</protein>
<feature type="compositionally biased region" description="Low complexity" evidence="1">
    <location>
        <begin position="551"/>
        <end position="577"/>
    </location>
</feature>
<dbReference type="AlphaFoldDB" id="A0AAD6VUU4"/>
<evidence type="ECO:0000256" key="1">
    <source>
        <dbReference type="SAM" id="MobiDB-lite"/>
    </source>
</evidence>
<evidence type="ECO:0000313" key="2">
    <source>
        <dbReference type="EMBL" id="KAJ7220809.1"/>
    </source>
</evidence>
<feature type="region of interest" description="Disordered" evidence="1">
    <location>
        <begin position="537"/>
        <end position="577"/>
    </location>
</feature>
<comment type="caution">
    <text evidence="2">The sequence shown here is derived from an EMBL/GenBank/DDBJ whole genome shotgun (WGS) entry which is preliminary data.</text>
</comment>
<proteinExistence type="predicted"/>
<gene>
    <name evidence="2" type="ORF">GGX14DRAFT_389201</name>
</gene>
<feature type="compositionally biased region" description="Basic residues" evidence="1">
    <location>
        <begin position="765"/>
        <end position="783"/>
    </location>
</feature>
<evidence type="ECO:0000313" key="3">
    <source>
        <dbReference type="Proteomes" id="UP001219525"/>
    </source>
</evidence>